<dbReference type="AlphaFoldDB" id="A0A316WDD0"/>
<dbReference type="InterPro" id="IPR011704">
    <property type="entry name" value="ATPase_dyneun-rel_AAA"/>
</dbReference>
<dbReference type="EMBL" id="PPEG02000014">
    <property type="protein sequence ID" value="PWN58036.1"/>
    <property type="molecule type" value="Genomic_DNA"/>
</dbReference>
<accession>A0A316WDD0</accession>
<dbReference type="Proteomes" id="UP000236413">
    <property type="component" value="Unassembled WGS sequence"/>
</dbReference>
<proteinExistence type="predicted"/>
<dbReference type="Pfam" id="PF07728">
    <property type="entry name" value="AAA_5"/>
    <property type="match status" value="1"/>
</dbReference>
<dbReference type="InterPro" id="IPR050764">
    <property type="entry name" value="CbbQ/NirQ/NorQ/GpvN"/>
</dbReference>
<dbReference type="PANTHER" id="PTHR42759:SF1">
    <property type="entry name" value="MAGNESIUM-CHELATASE SUBUNIT CHLD"/>
    <property type="match status" value="1"/>
</dbReference>
<sequence length="392" mass="45460">MKIKPYPHPNPDVEGSISRFEQLIDNKLQPSIVIPHFPEGKFEEVYNEGKLTSLEFKKNKKNTIKGRPIAPYIPSSEIKEIVRLAQILKRPILIKGEPGSGKTQLSKAIAYEWYGDDYKQYYFEWIIKSTSKAIDGIYSFDHIERLRDAQLSQQFSELKDKKTADYRKFGPMGMAFLTSTEENPSILLIDEIDKADIDFPNDLLMELDEQRFQIPESETGEIIEAKFPPVIFITSNDERELPEAFLRRCLFLYIKFPDDEQMKRIIEAHLPDLVRSQRSDKSFVELTIEKFKTLKKEREDDPADNKRVSTSELLDWLTAFDYDRQNKIDTPAAPIHDYLKHFFEPGNDEKNTEATIDSDKGKSLGALPFYFQTILKSYAAVQNHKDKSSQKP</sequence>
<comment type="caution">
    <text evidence="2">The sequence shown here is derived from an EMBL/GenBank/DDBJ whole genome shotgun (WGS) entry which is preliminary data.</text>
</comment>
<evidence type="ECO:0000313" key="3">
    <source>
        <dbReference type="Proteomes" id="UP000236413"/>
    </source>
</evidence>
<dbReference type="PANTHER" id="PTHR42759">
    <property type="entry name" value="MOXR FAMILY PROTEIN"/>
    <property type="match status" value="1"/>
</dbReference>
<gene>
    <name evidence="2" type="ORF">C1634_024720</name>
</gene>
<dbReference type="SMART" id="SM00382">
    <property type="entry name" value="AAA"/>
    <property type="match status" value="1"/>
</dbReference>
<name>A0A316WDD0_9FLAO</name>
<dbReference type="InterPro" id="IPR003593">
    <property type="entry name" value="AAA+_ATPase"/>
</dbReference>
<dbReference type="GO" id="GO:0005524">
    <property type="term" value="F:ATP binding"/>
    <property type="evidence" value="ECO:0007669"/>
    <property type="project" value="InterPro"/>
</dbReference>
<evidence type="ECO:0000313" key="2">
    <source>
        <dbReference type="EMBL" id="PWN58036.1"/>
    </source>
</evidence>
<feature type="domain" description="AAA+ ATPase" evidence="1">
    <location>
        <begin position="88"/>
        <end position="260"/>
    </location>
</feature>
<dbReference type="Gene3D" id="3.40.50.300">
    <property type="entry name" value="P-loop containing nucleotide triphosphate hydrolases"/>
    <property type="match status" value="1"/>
</dbReference>
<organism evidence="2 3">
    <name type="scientific">Chryseobacterium viscerum</name>
    <dbReference type="NCBI Taxonomy" id="1037377"/>
    <lineage>
        <taxon>Bacteria</taxon>
        <taxon>Pseudomonadati</taxon>
        <taxon>Bacteroidota</taxon>
        <taxon>Flavobacteriia</taxon>
        <taxon>Flavobacteriales</taxon>
        <taxon>Weeksellaceae</taxon>
        <taxon>Chryseobacterium group</taxon>
        <taxon>Chryseobacterium</taxon>
    </lineage>
</organism>
<dbReference type="RefSeq" id="WP_109739309.1">
    <property type="nucleotide sequence ID" value="NZ_PPEG02000014.1"/>
</dbReference>
<reference evidence="2 3" key="1">
    <citation type="submission" date="2018-04" db="EMBL/GenBank/DDBJ databases">
        <title>Chryseobacterium oncorhynchi 701B-08T from rainbow trout, and Chryseobacterium viscerum 687B-08T from diseased fish.</title>
        <authorList>
            <person name="Jeong J.-J."/>
            <person name="Lee Y.J."/>
            <person name="Pathiraja D."/>
            <person name="Park B."/>
            <person name="Choi I.-G."/>
            <person name="Kim K.D."/>
        </authorList>
    </citation>
    <scope>NUCLEOTIDE SEQUENCE [LARGE SCALE GENOMIC DNA]</scope>
    <source>
        <strain evidence="2 3">687B-08</strain>
    </source>
</reference>
<dbReference type="InterPro" id="IPR027417">
    <property type="entry name" value="P-loop_NTPase"/>
</dbReference>
<evidence type="ECO:0000259" key="1">
    <source>
        <dbReference type="SMART" id="SM00382"/>
    </source>
</evidence>
<dbReference type="GO" id="GO:0016887">
    <property type="term" value="F:ATP hydrolysis activity"/>
    <property type="evidence" value="ECO:0007669"/>
    <property type="project" value="InterPro"/>
</dbReference>
<dbReference type="CDD" id="cd00009">
    <property type="entry name" value="AAA"/>
    <property type="match status" value="1"/>
</dbReference>
<dbReference type="SUPFAM" id="SSF52540">
    <property type="entry name" value="P-loop containing nucleoside triphosphate hydrolases"/>
    <property type="match status" value="1"/>
</dbReference>
<protein>
    <recommendedName>
        <fullName evidence="1">AAA+ ATPase domain-containing protein</fullName>
    </recommendedName>
</protein>